<dbReference type="SUPFAM" id="SSF51735">
    <property type="entry name" value="NAD(P)-binding Rossmann-fold domains"/>
    <property type="match status" value="1"/>
</dbReference>
<comment type="caution">
    <text evidence="1">The sequence shown here is derived from an EMBL/GenBank/DDBJ whole genome shotgun (WGS) entry which is preliminary data.</text>
</comment>
<dbReference type="RefSeq" id="WP_345334979.1">
    <property type="nucleotide sequence ID" value="NZ_BAABJZ010000024.1"/>
</dbReference>
<dbReference type="PANTHER" id="PTHR42808:SF3">
    <property type="entry name" value="HYDROXYSTEROID DEHYDROGENASE-LIKE PROTEIN 2"/>
    <property type="match status" value="1"/>
</dbReference>
<dbReference type="Gene3D" id="3.40.50.720">
    <property type="entry name" value="NAD(P)-binding Rossmann-like Domain"/>
    <property type="match status" value="1"/>
</dbReference>
<dbReference type="EMBL" id="BAABJZ010000024">
    <property type="protein sequence ID" value="GAA4883740.1"/>
    <property type="molecule type" value="Genomic_DNA"/>
</dbReference>
<dbReference type="PANTHER" id="PTHR42808">
    <property type="entry name" value="HYDROXYSTEROID DEHYDROGENASE-LIKE PROTEIN 2"/>
    <property type="match status" value="1"/>
</dbReference>
<dbReference type="PRINTS" id="PR00081">
    <property type="entry name" value="GDHRDH"/>
</dbReference>
<dbReference type="Proteomes" id="UP001499988">
    <property type="component" value="Unassembled WGS sequence"/>
</dbReference>
<accession>A0ABP9EPL2</accession>
<dbReference type="NCBIfam" id="NF006133">
    <property type="entry name" value="PRK08278.1"/>
    <property type="match status" value="1"/>
</dbReference>
<gene>
    <name evidence="1" type="ORF">GCM10023333_17500</name>
</gene>
<evidence type="ECO:0000313" key="1">
    <source>
        <dbReference type="EMBL" id="GAA4883740.1"/>
    </source>
</evidence>
<keyword evidence="2" id="KW-1185">Reference proteome</keyword>
<name>A0ABP9EPL2_9GAMM</name>
<dbReference type="InterPro" id="IPR036291">
    <property type="entry name" value="NAD(P)-bd_dom_sf"/>
</dbReference>
<protein>
    <submittedName>
        <fullName evidence="1">NAD(P)-dependent oxidoreductase</fullName>
    </submittedName>
</protein>
<dbReference type="Pfam" id="PF00106">
    <property type="entry name" value="adh_short"/>
    <property type="match status" value="1"/>
</dbReference>
<reference evidence="2" key="1">
    <citation type="journal article" date="2019" name="Int. J. Syst. Evol. Microbiol.">
        <title>The Global Catalogue of Microorganisms (GCM) 10K type strain sequencing project: providing services to taxonomists for standard genome sequencing and annotation.</title>
        <authorList>
            <consortium name="The Broad Institute Genomics Platform"/>
            <consortium name="The Broad Institute Genome Sequencing Center for Infectious Disease"/>
            <person name="Wu L."/>
            <person name="Ma J."/>
        </authorList>
    </citation>
    <scope>NUCLEOTIDE SEQUENCE [LARGE SCALE GENOMIC DNA]</scope>
    <source>
        <strain evidence="2">JCM 18401</strain>
    </source>
</reference>
<dbReference type="InterPro" id="IPR002347">
    <property type="entry name" value="SDR_fam"/>
</dbReference>
<sequence length="277" mass="29633">MAMTTVAKTTVFITGASRGIGREIALACARQGNNVVIAAKSDTPHPKLAGTIHSVAQEVEDAGGQALAIKLDVREEAAVTAAMAHAAAHFGGIDVLVNNASAIQLSSVQDTEIKRFDLIHSINTRGTLVCSKAAIPYLKQSANGHIVTLSPPINLAPHWLGPYAPYTLTKYGMTLLTLGLAQELKADGVSCTTLWPQTTIATAAIEYALDPKLLKRSRTPAIMADAALAILTTDDQSLSGQSLVDEALLRERGVTDFEHYKVDPECEQLYRDLYLDR</sequence>
<evidence type="ECO:0000313" key="2">
    <source>
        <dbReference type="Proteomes" id="UP001499988"/>
    </source>
</evidence>
<organism evidence="1 2">
    <name type="scientific">Ferrimonas pelagia</name>
    <dbReference type="NCBI Taxonomy" id="1177826"/>
    <lineage>
        <taxon>Bacteria</taxon>
        <taxon>Pseudomonadati</taxon>
        <taxon>Pseudomonadota</taxon>
        <taxon>Gammaproteobacteria</taxon>
        <taxon>Alteromonadales</taxon>
        <taxon>Ferrimonadaceae</taxon>
        <taxon>Ferrimonas</taxon>
    </lineage>
</organism>
<proteinExistence type="predicted"/>
<dbReference type="InterPro" id="IPR051935">
    <property type="entry name" value="HSDL2"/>
</dbReference>